<sequence>MHAKLKDAGAVIVGFDFLEMRSAACYSHIIANPPFRDGDKHLLHAWNILFAGEIGCILNAETIRKPRSPEARKLVDLIEKHGSVEFLKDQFLGEGVERKTAVEIAIVYLKKESQTALNIDAILATLKPDTYSSADEEVPALNALALPMNFIERVTMDYTMAVNAAKVSAEASAIYMAADLRLGHTFAELQSKGLTSDSRPAQIDLSETIRSSLESSMSYLREKAWTQVLKSTELLSKLSTAGRKTVDSQFAAISLLEFNQANILGFIAGLEQSQGC</sequence>
<name>A0A0E3BY10_9BURK</name>
<protein>
    <recommendedName>
        <fullName evidence="1">DUF4942 domain-containing protein</fullName>
    </recommendedName>
</protein>
<evidence type="ECO:0000313" key="2">
    <source>
        <dbReference type="EMBL" id="KGG87377.1"/>
    </source>
</evidence>
<dbReference type="Proteomes" id="UP000029567">
    <property type="component" value="Unassembled WGS sequence"/>
</dbReference>
<organism evidence="2 3">
    <name type="scientific">Comamonas thiooxydans</name>
    <dbReference type="NCBI Taxonomy" id="363952"/>
    <lineage>
        <taxon>Bacteria</taxon>
        <taxon>Pseudomonadati</taxon>
        <taxon>Pseudomonadota</taxon>
        <taxon>Betaproteobacteria</taxon>
        <taxon>Burkholderiales</taxon>
        <taxon>Comamonadaceae</taxon>
        <taxon>Comamonas</taxon>
    </lineage>
</organism>
<dbReference type="Pfam" id="PF13708">
    <property type="entry name" value="DUF4942"/>
    <property type="match status" value="1"/>
</dbReference>
<evidence type="ECO:0000259" key="1">
    <source>
        <dbReference type="Pfam" id="PF13708"/>
    </source>
</evidence>
<dbReference type="EMBL" id="AWTN01000108">
    <property type="protein sequence ID" value="KGG87377.1"/>
    <property type="molecule type" value="Genomic_DNA"/>
</dbReference>
<dbReference type="AlphaFoldDB" id="A0A0E3BY10"/>
<dbReference type="InterPro" id="IPR031339">
    <property type="entry name" value="DUF4942"/>
</dbReference>
<reference evidence="2 3" key="1">
    <citation type="submission" date="2013-09" db="EMBL/GenBank/DDBJ databases">
        <title>High correlation between genotypes and phenotypes of environmental bacteria Comamonas testosteroni strains.</title>
        <authorList>
            <person name="Liu L."/>
            <person name="Zhu W."/>
            <person name="Xia X."/>
            <person name="Xu B."/>
            <person name="Luo M."/>
            <person name="Wang G."/>
        </authorList>
    </citation>
    <scope>NUCLEOTIDE SEQUENCE [LARGE SCALE GENOMIC DNA]</scope>
    <source>
        <strain evidence="2 3">JL14</strain>
    </source>
</reference>
<gene>
    <name evidence="2" type="ORF">P245_20145</name>
</gene>
<comment type="caution">
    <text evidence="2">The sequence shown here is derived from an EMBL/GenBank/DDBJ whole genome shotgun (WGS) entry which is preliminary data.</text>
</comment>
<proteinExistence type="predicted"/>
<accession>A0A0E3BY10</accession>
<feature type="domain" description="DUF4942" evidence="1">
    <location>
        <begin position="219"/>
        <end position="274"/>
    </location>
</feature>
<evidence type="ECO:0000313" key="3">
    <source>
        <dbReference type="Proteomes" id="UP000029567"/>
    </source>
</evidence>